<dbReference type="GO" id="GO:0004602">
    <property type="term" value="F:glutathione peroxidase activity"/>
    <property type="evidence" value="ECO:0007669"/>
    <property type="project" value="UniProtKB-ARBA"/>
</dbReference>
<accession>A0A5M3MDN6</accession>
<dbReference type="InterPro" id="IPR036249">
    <property type="entry name" value="Thioredoxin-like_sf"/>
</dbReference>
<evidence type="ECO:0000256" key="1">
    <source>
        <dbReference type="ARBA" id="ARBA00007409"/>
    </source>
</evidence>
<keyword evidence="3" id="KW-0808">Transferase</keyword>
<dbReference type="FunFam" id="3.40.30.10:FF:000156">
    <property type="entry name" value="Glutathione S-transferase 1"/>
    <property type="match status" value="1"/>
</dbReference>
<comment type="catalytic activity">
    <reaction evidence="4">
        <text>RX + glutathione = an S-substituted glutathione + a halide anion + H(+)</text>
        <dbReference type="Rhea" id="RHEA:16437"/>
        <dbReference type="ChEBI" id="CHEBI:15378"/>
        <dbReference type="ChEBI" id="CHEBI:16042"/>
        <dbReference type="ChEBI" id="CHEBI:17792"/>
        <dbReference type="ChEBI" id="CHEBI:57925"/>
        <dbReference type="ChEBI" id="CHEBI:90779"/>
        <dbReference type="EC" id="2.5.1.18"/>
    </reaction>
</comment>
<dbReference type="InterPro" id="IPR040079">
    <property type="entry name" value="Glutathione_S-Trfase"/>
</dbReference>
<dbReference type="PANTHER" id="PTHR44051:SF9">
    <property type="entry name" value="GLUTATHIONE S-TRANSFERASE 1"/>
    <property type="match status" value="1"/>
</dbReference>
<evidence type="ECO:0000313" key="7">
    <source>
        <dbReference type="Proteomes" id="UP000053558"/>
    </source>
</evidence>
<dbReference type="RefSeq" id="XP_007772583.1">
    <property type="nucleotide sequence ID" value="XM_007774393.1"/>
</dbReference>
<protein>
    <recommendedName>
        <fullName evidence="2">glutathione transferase</fullName>
        <ecNumber evidence="2">2.5.1.18</ecNumber>
    </recommendedName>
</protein>
<dbReference type="CDD" id="cd03046">
    <property type="entry name" value="GST_N_GTT1_like"/>
    <property type="match status" value="1"/>
</dbReference>
<dbReference type="GeneID" id="19198793"/>
<dbReference type="Proteomes" id="UP000053558">
    <property type="component" value="Unassembled WGS sequence"/>
</dbReference>
<dbReference type="GO" id="GO:0004364">
    <property type="term" value="F:glutathione transferase activity"/>
    <property type="evidence" value="ECO:0007669"/>
    <property type="project" value="UniProtKB-EC"/>
</dbReference>
<sequence length="228" mass="25822">MSTETQSKVIVHHLNDSRSQRVLWLLEELEVPYEIKYYTRGSDLLAPKDLLKVSPLGKSPVITDGDMNLAESGAIVTYLIEKYGKAEDQPPTTGKVHDLYFTHYSEGSLMPLLVNKLIFQIVPTRAPFLLRPLLRMVFATLTSQLVEPELKKHQTMIEEHLSKTGPWFAGGQSPTAADYMMAFPLEAIDAANRDSLGHKSREYVKMIHERPAYKRALERGGEYSYAKL</sequence>
<keyword evidence="7" id="KW-1185">Reference proteome</keyword>
<dbReference type="PROSITE" id="PS50404">
    <property type="entry name" value="GST_NTER"/>
    <property type="match status" value="1"/>
</dbReference>
<dbReference type="Gene3D" id="1.20.1050.10">
    <property type="match status" value="1"/>
</dbReference>
<dbReference type="InterPro" id="IPR004045">
    <property type="entry name" value="Glutathione_S-Trfase_N"/>
</dbReference>
<dbReference type="PANTHER" id="PTHR44051">
    <property type="entry name" value="GLUTATHIONE S-TRANSFERASE-RELATED"/>
    <property type="match status" value="1"/>
</dbReference>
<name>A0A5M3MDN6_CONPW</name>
<reference evidence="7" key="1">
    <citation type="journal article" date="2012" name="Science">
        <title>The Paleozoic origin of enzymatic lignin decomposition reconstructed from 31 fungal genomes.</title>
        <authorList>
            <person name="Floudas D."/>
            <person name="Binder M."/>
            <person name="Riley R."/>
            <person name="Barry K."/>
            <person name="Blanchette R.A."/>
            <person name="Henrissat B."/>
            <person name="Martinez A.T."/>
            <person name="Otillar R."/>
            <person name="Spatafora J.W."/>
            <person name="Yadav J.S."/>
            <person name="Aerts A."/>
            <person name="Benoit I."/>
            <person name="Boyd A."/>
            <person name="Carlson A."/>
            <person name="Copeland A."/>
            <person name="Coutinho P.M."/>
            <person name="de Vries R.P."/>
            <person name="Ferreira P."/>
            <person name="Findley K."/>
            <person name="Foster B."/>
            <person name="Gaskell J."/>
            <person name="Glotzer D."/>
            <person name="Gorecki P."/>
            <person name="Heitman J."/>
            <person name="Hesse C."/>
            <person name="Hori C."/>
            <person name="Igarashi K."/>
            <person name="Jurgens J.A."/>
            <person name="Kallen N."/>
            <person name="Kersten P."/>
            <person name="Kohler A."/>
            <person name="Kuees U."/>
            <person name="Kumar T.K.A."/>
            <person name="Kuo A."/>
            <person name="LaButti K."/>
            <person name="Larrondo L.F."/>
            <person name="Lindquist E."/>
            <person name="Ling A."/>
            <person name="Lombard V."/>
            <person name="Lucas S."/>
            <person name="Lundell T."/>
            <person name="Martin R."/>
            <person name="McLaughlin D.J."/>
            <person name="Morgenstern I."/>
            <person name="Morin E."/>
            <person name="Murat C."/>
            <person name="Nagy L.G."/>
            <person name="Nolan M."/>
            <person name="Ohm R.A."/>
            <person name="Patyshakuliyeva A."/>
            <person name="Rokas A."/>
            <person name="Ruiz-Duenas F.J."/>
            <person name="Sabat G."/>
            <person name="Salamov A."/>
            <person name="Samejima M."/>
            <person name="Schmutz J."/>
            <person name="Slot J.C."/>
            <person name="St John F."/>
            <person name="Stenlid J."/>
            <person name="Sun H."/>
            <person name="Sun S."/>
            <person name="Syed K."/>
            <person name="Tsang A."/>
            <person name="Wiebenga A."/>
            <person name="Young D."/>
            <person name="Pisabarro A."/>
            <person name="Eastwood D.C."/>
            <person name="Martin F."/>
            <person name="Cullen D."/>
            <person name="Grigoriev I.V."/>
            <person name="Hibbett D.S."/>
        </authorList>
    </citation>
    <scope>NUCLEOTIDE SEQUENCE [LARGE SCALE GENOMIC DNA]</scope>
    <source>
        <strain evidence="7">RWD-64-598 SS2</strain>
    </source>
</reference>
<comment type="caution">
    <text evidence="6">The sequence shown here is derived from an EMBL/GenBank/DDBJ whole genome shotgun (WGS) entry which is preliminary data.</text>
</comment>
<dbReference type="InterPro" id="IPR036282">
    <property type="entry name" value="Glutathione-S-Trfase_C_sf"/>
</dbReference>
<dbReference type="GO" id="GO:0005737">
    <property type="term" value="C:cytoplasm"/>
    <property type="evidence" value="ECO:0007669"/>
    <property type="project" value="UniProtKB-ARBA"/>
</dbReference>
<dbReference type="EC" id="2.5.1.18" evidence="2"/>
<dbReference type="Gene3D" id="3.40.30.10">
    <property type="entry name" value="Glutaredoxin"/>
    <property type="match status" value="1"/>
</dbReference>
<dbReference type="EMBL" id="JH711584">
    <property type="protein sequence ID" value="EIW77157.1"/>
    <property type="molecule type" value="Genomic_DNA"/>
</dbReference>
<feature type="domain" description="GST N-terminal" evidence="5">
    <location>
        <begin position="6"/>
        <end position="87"/>
    </location>
</feature>
<dbReference type="SFLD" id="SFLDS00019">
    <property type="entry name" value="Glutathione_Transferase_(cytos"/>
    <property type="match status" value="1"/>
</dbReference>
<dbReference type="SUPFAM" id="SSF52833">
    <property type="entry name" value="Thioredoxin-like"/>
    <property type="match status" value="1"/>
</dbReference>
<evidence type="ECO:0000256" key="4">
    <source>
        <dbReference type="ARBA" id="ARBA00047960"/>
    </source>
</evidence>
<dbReference type="AlphaFoldDB" id="A0A5M3MDN6"/>
<gene>
    <name evidence="6" type="ORF">CONPUDRAFT_109649</name>
</gene>
<dbReference type="Pfam" id="PF02798">
    <property type="entry name" value="GST_N"/>
    <property type="match status" value="1"/>
</dbReference>
<evidence type="ECO:0000259" key="5">
    <source>
        <dbReference type="PROSITE" id="PS50404"/>
    </source>
</evidence>
<evidence type="ECO:0000313" key="6">
    <source>
        <dbReference type="EMBL" id="EIW77157.1"/>
    </source>
</evidence>
<comment type="similarity">
    <text evidence="1">Belongs to the GST superfamily.</text>
</comment>
<evidence type="ECO:0000256" key="3">
    <source>
        <dbReference type="ARBA" id="ARBA00022679"/>
    </source>
</evidence>
<dbReference type="OrthoDB" id="2098326at2759"/>
<organism evidence="6 7">
    <name type="scientific">Coniophora puteana (strain RWD-64-598)</name>
    <name type="common">Brown rot fungus</name>
    <dbReference type="NCBI Taxonomy" id="741705"/>
    <lineage>
        <taxon>Eukaryota</taxon>
        <taxon>Fungi</taxon>
        <taxon>Dikarya</taxon>
        <taxon>Basidiomycota</taxon>
        <taxon>Agaricomycotina</taxon>
        <taxon>Agaricomycetes</taxon>
        <taxon>Agaricomycetidae</taxon>
        <taxon>Boletales</taxon>
        <taxon>Coniophorineae</taxon>
        <taxon>Coniophoraceae</taxon>
        <taxon>Coniophora</taxon>
    </lineage>
</organism>
<dbReference type="SFLD" id="SFLDG00358">
    <property type="entry name" value="Main_(cytGST)"/>
    <property type="match status" value="1"/>
</dbReference>
<proteinExistence type="inferred from homology"/>
<dbReference type="OMA" id="WIHFAES"/>
<evidence type="ECO:0000256" key="2">
    <source>
        <dbReference type="ARBA" id="ARBA00012452"/>
    </source>
</evidence>
<dbReference type="SUPFAM" id="SSF47616">
    <property type="entry name" value="GST C-terminal domain-like"/>
    <property type="match status" value="1"/>
</dbReference>
<dbReference type="KEGG" id="cput:CONPUDRAFT_109649"/>